<dbReference type="GO" id="GO:0016579">
    <property type="term" value="P:protein deubiquitination"/>
    <property type="evidence" value="ECO:0007669"/>
    <property type="project" value="TreeGrafter"/>
</dbReference>
<sequence>MSDSAATTTSRGSDGRVYWVPLESNPEVMNHLLRRFGVSEAWAFNDVYGLDPDLLALVPQPVMAVILLFPITPAYDAQYLKDGNATTMPPATAELLSDVYFMKQTIGNACGTMAILHALANLQSEVALDEDSSPLATFLQQTADMNPLDRARALEHAHDLAQCHRAVASSGQTEAPAADASIDMHFVCLVEHRGHLVELDGRKAGPVDHGRCDELLVGAAEVARKLMALDPDNVRFNLVALGPSEG</sequence>
<dbReference type="EC" id="3.4.19.12" evidence="8"/>
<feature type="domain" description="UCH catalytic" evidence="9">
    <location>
        <begin position="18"/>
        <end position="243"/>
    </location>
</feature>
<evidence type="ECO:0000256" key="5">
    <source>
        <dbReference type="ARBA" id="ARBA00022801"/>
    </source>
</evidence>
<organism evidence="10 11">
    <name type="scientific">Dimargaris cristalligena</name>
    <dbReference type="NCBI Taxonomy" id="215637"/>
    <lineage>
        <taxon>Eukaryota</taxon>
        <taxon>Fungi</taxon>
        <taxon>Fungi incertae sedis</taxon>
        <taxon>Zoopagomycota</taxon>
        <taxon>Kickxellomycotina</taxon>
        <taxon>Dimargaritomycetes</taxon>
        <taxon>Dimargaritales</taxon>
        <taxon>Dimargaritaceae</taxon>
        <taxon>Dimargaris</taxon>
    </lineage>
</organism>
<dbReference type="STRING" id="215637.A0A4V1J4Y7"/>
<gene>
    <name evidence="10" type="ORF">BJ085DRAFT_31677</name>
</gene>
<evidence type="ECO:0000259" key="9">
    <source>
        <dbReference type="PROSITE" id="PS52048"/>
    </source>
</evidence>
<evidence type="ECO:0000256" key="1">
    <source>
        <dbReference type="ARBA" id="ARBA00000707"/>
    </source>
</evidence>
<feature type="site" description="Important for enzyme activity" evidence="7">
    <location>
        <position position="200"/>
    </location>
</feature>
<comment type="catalytic activity">
    <reaction evidence="1 7 8">
        <text>Thiol-dependent hydrolysis of ester, thioester, amide, peptide and isopeptide bonds formed by the C-terminal Gly of ubiquitin (a 76-residue protein attached to proteins as an intracellular targeting signal).</text>
        <dbReference type="EC" id="3.4.19.12"/>
    </reaction>
</comment>
<evidence type="ECO:0000256" key="7">
    <source>
        <dbReference type="PROSITE-ProRule" id="PRU01393"/>
    </source>
</evidence>
<name>A0A4V1J4Y7_9FUNG</name>
<dbReference type="InterPro" id="IPR057254">
    <property type="entry name" value="UCH_AS"/>
</dbReference>
<evidence type="ECO:0000313" key="11">
    <source>
        <dbReference type="Proteomes" id="UP000268162"/>
    </source>
</evidence>
<evidence type="ECO:0000313" key="10">
    <source>
        <dbReference type="EMBL" id="RKP37199.1"/>
    </source>
</evidence>
<dbReference type="Gene3D" id="3.40.532.10">
    <property type="entry name" value="Peptidase C12, ubiquitin carboxyl-terminal hydrolase"/>
    <property type="match status" value="1"/>
</dbReference>
<dbReference type="Proteomes" id="UP000268162">
    <property type="component" value="Unassembled WGS sequence"/>
</dbReference>
<keyword evidence="3 7" id="KW-0645">Protease</keyword>
<dbReference type="PRINTS" id="PR00707">
    <property type="entry name" value="UBCTHYDRLASE"/>
</dbReference>
<dbReference type="InterPro" id="IPR036959">
    <property type="entry name" value="Peptidase_C12_UCH_sf"/>
</dbReference>
<keyword evidence="4 7" id="KW-0833">Ubl conjugation pathway</keyword>
<dbReference type="FunFam" id="3.40.532.10:FF:000006">
    <property type="entry name" value="Ubiquitin carboxyl-terminal hydrolase"/>
    <property type="match status" value="1"/>
</dbReference>
<dbReference type="PROSITE" id="PS52048">
    <property type="entry name" value="UCH_DOMAIN"/>
    <property type="match status" value="1"/>
</dbReference>
<reference evidence="11" key="1">
    <citation type="journal article" date="2018" name="Nat. Microbiol.">
        <title>Leveraging single-cell genomics to expand the fungal tree of life.</title>
        <authorList>
            <person name="Ahrendt S.R."/>
            <person name="Quandt C.A."/>
            <person name="Ciobanu D."/>
            <person name="Clum A."/>
            <person name="Salamov A."/>
            <person name="Andreopoulos B."/>
            <person name="Cheng J.F."/>
            <person name="Woyke T."/>
            <person name="Pelin A."/>
            <person name="Henrissat B."/>
            <person name="Reynolds N.K."/>
            <person name="Benny G.L."/>
            <person name="Smith M.E."/>
            <person name="James T.Y."/>
            <person name="Grigoriev I.V."/>
        </authorList>
    </citation>
    <scope>NUCLEOTIDE SEQUENCE [LARGE SCALE GENOMIC DNA]</scope>
    <source>
        <strain evidence="11">RSA 468</strain>
    </source>
</reference>
<dbReference type="GO" id="GO:0005737">
    <property type="term" value="C:cytoplasm"/>
    <property type="evidence" value="ECO:0007669"/>
    <property type="project" value="TreeGrafter"/>
</dbReference>
<dbReference type="Pfam" id="PF01088">
    <property type="entry name" value="Peptidase_C12"/>
    <property type="match status" value="1"/>
</dbReference>
<feature type="active site" description="Proton donor" evidence="7">
    <location>
        <position position="185"/>
    </location>
</feature>
<proteinExistence type="inferred from homology"/>
<keyword evidence="5 7" id="KW-0378">Hydrolase</keyword>
<protein>
    <recommendedName>
        <fullName evidence="8">Ubiquitin carboxyl-terminal hydrolase</fullName>
        <ecNumber evidence="8">3.4.19.12</ecNumber>
    </recommendedName>
</protein>
<dbReference type="AlphaFoldDB" id="A0A4V1J4Y7"/>
<dbReference type="GO" id="GO:0006511">
    <property type="term" value="P:ubiquitin-dependent protein catabolic process"/>
    <property type="evidence" value="ECO:0007669"/>
    <property type="project" value="UniProtKB-UniRule"/>
</dbReference>
<dbReference type="PROSITE" id="PS00140">
    <property type="entry name" value="UCH_1"/>
    <property type="match status" value="1"/>
</dbReference>
<keyword evidence="11" id="KW-1185">Reference proteome</keyword>
<dbReference type="GO" id="GO:0004843">
    <property type="term" value="F:cysteine-type deubiquitinase activity"/>
    <property type="evidence" value="ECO:0007669"/>
    <property type="project" value="UniProtKB-UniRule"/>
</dbReference>
<evidence type="ECO:0000256" key="2">
    <source>
        <dbReference type="ARBA" id="ARBA00009326"/>
    </source>
</evidence>
<accession>A0A4V1J4Y7</accession>
<dbReference type="OrthoDB" id="427186at2759"/>
<comment type="similarity">
    <text evidence="2 7 8">Belongs to the peptidase C12 family.</text>
</comment>
<feature type="active site" description="Nucleophile" evidence="7">
    <location>
        <position position="110"/>
    </location>
</feature>
<keyword evidence="6 7" id="KW-0788">Thiol protease</keyword>
<evidence type="ECO:0000256" key="4">
    <source>
        <dbReference type="ARBA" id="ARBA00022786"/>
    </source>
</evidence>
<feature type="site" description="Transition state stabilizer" evidence="7">
    <location>
        <position position="104"/>
    </location>
</feature>
<dbReference type="PANTHER" id="PTHR10589">
    <property type="entry name" value="UBIQUITIN CARBOXYL-TERMINAL HYDROLASE"/>
    <property type="match status" value="1"/>
</dbReference>
<dbReference type="PANTHER" id="PTHR10589:SF17">
    <property type="entry name" value="UBIQUITIN CARBOXYL-TERMINAL HYDROLASE"/>
    <property type="match status" value="1"/>
</dbReference>
<dbReference type="CDD" id="cd09616">
    <property type="entry name" value="Peptidase_C12_UCH_L1_L3"/>
    <property type="match status" value="1"/>
</dbReference>
<dbReference type="EMBL" id="ML002527">
    <property type="protein sequence ID" value="RKP37199.1"/>
    <property type="molecule type" value="Genomic_DNA"/>
</dbReference>
<evidence type="ECO:0000256" key="6">
    <source>
        <dbReference type="ARBA" id="ARBA00022807"/>
    </source>
</evidence>
<evidence type="ECO:0000256" key="3">
    <source>
        <dbReference type="ARBA" id="ARBA00022670"/>
    </source>
</evidence>
<dbReference type="SUPFAM" id="SSF54001">
    <property type="entry name" value="Cysteine proteinases"/>
    <property type="match status" value="1"/>
</dbReference>
<dbReference type="InterPro" id="IPR001578">
    <property type="entry name" value="Peptidase_C12_UCH"/>
</dbReference>
<evidence type="ECO:0000256" key="8">
    <source>
        <dbReference type="RuleBase" id="RU361215"/>
    </source>
</evidence>
<dbReference type="InterPro" id="IPR038765">
    <property type="entry name" value="Papain-like_cys_pep_sf"/>
</dbReference>